<dbReference type="AlphaFoldDB" id="A0A5J4W336"/>
<feature type="compositionally biased region" description="Basic and acidic residues" evidence="1">
    <location>
        <begin position="90"/>
        <end position="99"/>
    </location>
</feature>
<evidence type="ECO:0000313" key="2">
    <source>
        <dbReference type="EMBL" id="KAA6389404.1"/>
    </source>
</evidence>
<protein>
    <submittedName>
        <fullName evidence="2">Uncharacterized protein</fullName>
    </submittedName>
</protein>
<name>A0A5J4W336_9EUKA</name>
<gene>
    <name evidence="2" type="ORF">EZS28_015077</name>
</gene>
<proteinExistence type="predicted"/>
<feature type="region of interest" description="Disordered" evidence="1">
    <location>
        <begin position="8"/>
        <end position="35"/>
    </location>
</feature>
<accession>A0A5J4W336</accession>
<feature type="region of interest" description="Disordered" evidence="1">
    <location>
        <begin position="48"/>
        <end position="99"/>
    </location>
</feature>
<comment type="caution">
    <text evidence="2">The sequence shown here is derived from an EMBL/GenBank/DDBJ whole genome shotgun (WGS) entry which is preliminary data.</text>
</comment>
<feature type="non-terminal residue" evidence="2">
    <location>
        <position position="120"/>
    </location>
</feature>
<feature type="compositionally biased region" description="Polar residues" evidence="1">
    <location>
        <begin position="9"/>
        <end position="32"/>
    </location>
</feature>
<dbReference type="EMBL" id="SNRW01003602">
    <property type="protein sequence ID" value="KAA6389404.1"/>
    <property type="molecule type" value="Genomic_DNA"/>
</dbReference>
<dbReference type="Proteomes" id="UP000324800">
    <property type="component" value="Unassembled WGS sequence"/>
</dbReference>
<evidence type="ECO:0000313" key="3">
    <source>
        <dbReference type="Proteomes" id="UP000324800"/>
    </source>
</evidence>
<evidence type="ECO:0000256" key="1">
    <source>
        <dbReference type="SAM" id="MobiDB-lite"/>
    </source>
</evidence>
<organism evidence="2 3">
    <name type="scientific">Streblomastix strix</name>
    <dbReference type="NCBI Taxonomy" id="222440"/>
    <lineage>
        <taxon>Eukaryota</taxon>
        <taxon>Metamonada</taxon>
        <taxon>Preaxostyla</taxon>
        <taxon>Oxymonadida</taxon>
        <taxon>Streblomastigidae</taxon>
        <taxon>Streblomastix</taxon>
    </lineage>
</organism>
<sequence length="120" mass="13684">MYQIKEIHQLNTKASPEQDQVSNFDNRQTEFSKSPMVISDSEELRDDFRSENCRGSNGIGRIPEGLRRESGSTNSGCLSPTWKMEQGSETFDKQKEEDGSHILRPIPSRINLQELQIKAI</sequence>
<reference evidence="2 3" key="1">
    <citation type="submission" date="2019-03" db="EMBL/GenBank/DDBJ databases">
        <title>Single cell metagenomics reveals metabolic interactions within the superorganism composed of flagellate Streblomastix strix and complex community of Bacteroidetes bacteria on its surface.</title>
        <authorList>
            <person name="Treitli S.C."/>
            <person name="Kolisko M."/>
            <person name="Husnik F."/>
            <person name="Keeling P."/>
            <person name="Hampl V."/>
        </authorList>
    </citation>
    <scope>NUCLEOTIDE SEQUENCE [LARGE SCALE GENOMIC DNA]</scope>
    <source>
        <strain evidence="2">ST1C</strain>
    </source>
</reference>